<protein>
    <submittedName>
        <fullName evidence="3">Uncharacterized protein</fullName>
    </submittedName>
</protein>
<dbReference type="EMBL" id="CCKQ01011899">
    <property type="protein sequence ID" value="CDW83498.1"/>
    <property type="molecule type" value="Genomic_DNA"/>
</dbReference>
<gene>
    <name evidence="3" type="primary">Contig6341.g6794</name>
    <name evidence="3" type="ORF">STYLEM_12546</name>
</gene>
<dbReference type="Proteomes" id="UP000039865">
    <property type="component" value="Unassembled WGS sequence"/>
</dbReference>
<dbReference type="AlphaFoldDB" id="A0A078ARM1"/>
<dbReference type="OrthoDB" id="313064at2759"/>
<dbReference type="OMA" id="FHERSHI"/>
<reference evidence="3 4" key="1">
    <citation type="submission" date="2014-06" db="EMBL/GenBank/DDBJ databases">
        <authorList>
            <person name="Swart Estienne"/>
        </authorList>
    </citation>
    <scope>NUCLEOTIDE SEQUENCE [LARGE SCALE GENOMIC DNA]</scope>
    <source>
        <strain evidence="3 4">130c</strain>
    </source>
</reference>
<organism evidence="3 4">
    <name type="scientific">Stylonychia lemnae</name>
    <name type="common">Ciliate</name>
    <dbReference type="NCBI Taxonomy" id="5949"/>
    <lineage>
        <taxon>Eukaryota</taxon>
        <taxon>Sar</taxon>
        <taxon>Alveolata</taxon>
        <taxon>Ciliophora</taxon>
        <taxon>Intramacronucleata</taxon>
        <taxon>Spirotrichea</taxon>
        <taxon>Stichotrichia</taxon>
        <taxon>Sporadotrichida</taxon>
        <taxon>Oxytrichidae</taxon>
        <taxon>Stylonychinae</taxon>
        <taxon>Stylonychia</taxon>
    </lineage>
</organism>
<feature type="coiled-coil region" evidence="1">
    <location>
        <begin position="358"/>
        <end position="385"/>
    </location>
</feature>
<feature type="region of interest" description="Disordered" evidence="2">
    <location>
        <begin position="661"/>
        <end position="706"/>
    </location>
</feature>
<feature type="coiled-coil region" evidence="1">
    <location>
        <begin position="151"/>
        <end position="189"/>
    </location>
</feature>
<sequence>MNIWFERGFKRKFVGYELTKYFGGQSFLGTNTFSGGDYTGQDEDWNLLYKFYAKYPEVKYFPQHNHFFQQFGGNMELSHSAAIFIRKQRSLMSKGYTEEKAFQIVEKDLGKFIQQQREEMRIIRGVAFNAFGDSYLDRMQRIAELESSMKMKRLERDIPKYQRAQNEWIKEMETMLQHNKQKQNSAQNEGGEDEDISYTRESIEDAYTTDYQKVQQKDSVQSYTPVLYEIVKDQNALNKKETLSEIQEGFLQRAESLLKIFHERSHIHDGLKNLSNEQVLRRVREGPTRLKRAAKSLLYKLQKHNVVLDQNGDVDFSNVKEPNVLSSLKKNENLVRLTLMQADLEFEYPQKLEKMTIKADLLKLIDEEELKLKSMVEQKEHEELAKKVLTYEEYYSNYPQQETRLAFPNTSNLGASRKDTKYEEFIKEKTSVNIFENDLLDQAYKFWENDVDKTERLKKIWLDLKRKNALGGVDQRTTEEQDQLTGQIVELTRKIRFRVDQELVKRNINPVFKNNYKAYDKEEFLVDANMEFFKIKKLLERNPKTLKDDPLLSIDYLKVIDLIKRRRLYEDANDQFHPHEQYESTYLDPEVKDQKKQIDELRKAQAFMNQLDTEQLTTGGDSALLEDEETEAQVRTTKKKEEREKAKLMKQFDALAQQYEKSNKKILNTEDKETVGQMKKSTKKKKEKTLGSKLRLKEKKVGPEKK</sequence>
<dbReference type="InParanoid" id="A0A078ARM1"/>
<keyword evidence="1" id="KW-0175">Coiled coil</keyword>
<evidence type="ECO:0000313" key="4">
    <source>
        <dbReference type="Proteomes" id="UP000039865"/>
    </source>
</evidence>
<feature type="compositionally biased region" description="Basic and acidic residues" evidence="2">
    <location>
        <begin position="661"/>
        <end position="674"/>
    </location>
</feature>
<accession>A0A078ARM1</accession>
<evidence type="ECO:0000256" key="1">
    <source>
        <dbReference type="SAM" id="Coils"/>
    </source>
</evidence>
<name>A0A078ARM1_STYLE</name>
<evidence type="ECO:0000313" key="3">
    <source>
        <dbReference type="EMBL" id="CDW83498.1"/>
    </source>
</evidence>
<evidence type="ECO:0000256" key="2">
    <source>
        <dbReference type="SAM" id="MobiDB-lite"/>
    </source>
</evidence>
<proteinExistence type="predicted"/>
<keyword evidence="4" id="KW-1185">Reference proteome</keyword>